<keyword evidence="6 7" id="KW-0472">Membrane</keyword>
<organism evidence="9 10">
    <name type="scientific">Streptosporangium vulgare</name>
    <dbReference type="NCBI Taxonomy" id="46190"/>
    <lineage>
        <taxon>Bacteria</taxon>
        <taxon>Bacillati</taxon>
        <taxon>Actinomycetota</taxon>
        <taxon>Actinomycetes</taxon>
        <taxon>Streptosporangiales</taxon>
        <taxon>Streptosporangiaceae</taxon>
        <taxon>Streptosporangium</taxon>
    </lineage>
</organism>
<sequence>MEGRESVGEGPPGRVGGLDGPSPFGDQLVHLPRRPLPGLVVRRGLLAASLPPLVGFGAVLGFLMLLRLVTLFVDISAFAIQVVTILGMASRSTTRCSWSSRYREELRHGYGVDEAIERTMGTADRTIAFSGLAVALSPCVVVGGFAASGITFMKMAGVGLVIAVVVDVTIVRVLLPPAGMRLLGRWAWWAPAPLTRLWERSGGHGG</sequence>
<gene>
    <name evidence="9" type="ORF">ACFFRH_27150</name>
</gene>
<feature type="domain" description="Membrane transport protein MMPL" evidence="8">
    <location>
        <begin position="43"/>
        <end position="203"/>
    </location>
</feature>
<dbReference type="Gene3D" id="1.20.1640.10">
    <property type="entry name" value="Multidrug efflux transporter AcrB transmembrane domain"/>
    <property type="match status" value="1"/>
</dbReference>
<evidence type="ECO:0000256" key="6">
    <source>
        <dbReference type="ARBA" id="ARBA00023136"/>
    </source>
</evidence>
<evidence type="ECO:0000259" key="8">
    <source>
        <dbReference type="Pfam" id="PF03176"/>
    </source>
</evidence>
<evidence type="ECO:0000256" key="5">
    <source>
        <dbReference type="ARBA" id="ARBA00022989"/>
    </source>
</evidence>
<keyword evidence="10" id="KW-1185">Reference proteome</keyword>
<reference evidence="9 10" key="1">
    <citation type="submission" date="2024-09" db="EMBL/GenBank/DDBJ databases">
        <authorList>
            <person name="Sun Q."/>
            <person name="Mori K."/>
        </authorList>
    </citation>
    <scope>NUCLEOTIDE SEQUENCE [LARGE SCALE GENOMIC DNA]</scope>
    <source>
        <strain evidence="9 10">JCM 3028</strain>
    </source>
</reference>
<protein>
    <submittedName>
        <fullName evidence="9">MMPL family transporter</fullName>
    </submittedName>
</protein>
<dbReference type="EMBL" id="JBHMBS010000014">
    <property type="protein sequence ID" value="MFB9679171.1"/>
    <property type="molecule type" value="Genomic_DNA"/>
</dbReference>
<comment type="similarity">
    <text evidence="2">Belongs to the resistance-nodulation-cell division (RND) (TC 2.A.6) family. MmpL subfamily.</text>
</comment>
<dbReference type="PANTHER" id="PTHR33406:SF11">
    <property type="entry name" value="MEMBRANE PROTEIN SCO6666-RELATED"/>
    <property type="match status" value="1"/>
</dbReference>
<feature type="transmembrane region" description="Helical" evidence="7">
    <location>
        <begin position="44"/>
        <end position="65"/>
    </location>
</feature>
<feature type="transmembrane region" description="Helical" evidence="7">
    <location>
        <begin position="71"/>
        <end position="89"/>
    </location>
</feature>
<keyword evidence="4 7" id="KW-0812">Transmembrane</keyword>
<name>A0ABV5TLP2_9ACTN</name>
<dbReference type="RefSeq" id="WP_386160628.1">
    <property type="nucleotide sequence ID" value="NZ_JBHMBS010000014.1"/>
</dbReference>
<comment type="subcellular location">
    <subcellularLocation>
        <location evidence="1">Cell membrane</location>
        <topology evidence="1">Multi-pass membrane protein</topology>
    </subcellularLocation>
</comment>
<dbReference type="Pfam" id="PF03176">
    <property type="entry name" value="MMPL"/>
    <property type="match status" value="1"/>
</dbReference>
<feature type="transmembrane region" description="Helical" evidence="7">
    <location>
        <begin position="127"/>
        <end position="150"/>
    </location>
</feature>
<evidence type="ECO:0000313" key="10">
    <source>
        <dbReference type="Proteomes" id="UP001589610"/>
    </source>
</evidence>
<evidence type="ECO:0000256" key="3">
    <source>
        <dbReference type="ARBA" id="ARBA00022475"/>
    </source>
</evidence>
<dbReference type="SUPFAM" id="SSF82866">
    <property type="entry name" value="Multidrug efflux transporter AcrB transmembrane domain"/>
    <property type="match status" value="1"/>
</dbReference>
<dbReference type="PANTHER" id="PTHR33406">
    <property type="entry name" value="MEMBRANE PROTEIN MJ1562-RELATED"/>
    <property type="match status" value="1"/>
</dbReference>
<evidence type="ECO:0000256" key="1">
    <source>
        <dbReference type="ARBA" id="ARBA00004651"/>
    </source>
</evidence>
<keyword evidence="3" id="KW-1003">Cell membrane</keyword>
<evidence type="ECO:0000256" key="4">
    <source>
        <dbReference type="ARBA" id="ARBA00022692"/>
    </source>
</evidence>
<feature type="transmembrane region" description="Helical" evidence="7">
    <location>
        <begin position="156"/>
        <end position="175"/>
    </location>
</feature>
<evidence type="ECO:0000256" key="7">
    <source>
        <dbReference type="SAM" id="Phobius"/>
    </source>
</evidence>
<dbReference type="InterPro" id="IPR050545">
    <property type="entry name" value="Mycobact_MmpL"/>
</dbReference>
<keyword evidence="5 7" id="KW-1133">Transmembrane helix</keyword>
<dbReference type="Proteomes" id="UP001589610">
    <property type="component" value="Unassembled WGS sequence"/>
</dbReference>
<dbReference type="InterPro" id="IPR004869">
    <property type="entry name" value="MMPL_dom"/>
</dbReference>
<comment type="caution">
    <text evidence="9">The sequence shown here is derived from an EMBL/GenBank/DDBJ whole genome shotgun (WGS) entry which is preliminary data.</text>
</comment>
<evidence type="ECO:0000256" key="2">
    <source>
        <dbReference type="ARBA" id="ARBA00010157"/>
    </source>
</evidence>
<accession>A0ABV5TLP2</accession>
<evidence type="ECO:0000313" key="9">
    <source>
        <dbReference type="EMBL" id="MFB9679171.1"/>
    </source>
</evidence>
<proteinExistence type="inferred from homology"/>